<dbReference type="GO" id="GO:0008270">
    <property type="term" value="F:zinc ion binding"/>
    <property type="evidence" value="ECO:0007669"/>
    <property type="project" value="TreeGrafter"/>
</dbReference>
<dbReference type="PROSITE" id="PS51837">
    <property type="entry name" value="LITAF"/>
    <property type="match status" value="1"/>
</dbReference>
<keyword evidence="6" id="KW-0862">Zinc</keyword>
<dbReference type="GO" id="GO:0098574">
    <property type="term" value="C:cytoplasmic side of lysosomal membrane"/>
    <property type="evidence" value="ECO:0007669"/>
    <property type="project" value="TreeGrafter"/>
</dbReference>
<comment type="subcellular location">
    <subcellularLocation>
        <location evidence="1">Endosome membrane</location>
        <topology evidence="1">Peripheral membrane protein</topology>
        <orientation evidence="1">Cytoplasmic side</orientation>
    </subcellularLocation>
    <subcellularLocation>
        <location evidence="2">Late endosome membrane</location>
    </subcellularLocation>
    <subcellularLocation>
        <location evidence="3">Lysosome membrane</location>
        <topology evidence="3">Peripheral membrane protein</topology>
        <orientation evidence="3">Cytoplasmic side</orientation>
    </subcellularLocation>
</comment>
<proteinExistence type="inferred from homology"/>
<reference evidence="9" key="3">
    <citation type="submission" date="2025-09" db="UniProtKB">
        <authorList>
            <consortium name="Ensembl"/>
        </authorList>
    </citation>
    <scope>IDENTIFICATION</scope>
</reference>
<reference evidence="9" key="1">
    <citation type="submission" date="2019-06" db="EMBL/GenBank/DDBJ databases">
        <authorList>
            <consortium name="Wellcome Sanger Institute Data Sharing"/>
        </authorList>
    </citation>
    <scope>NUCLEOTIDE SEQUENCE [LARGE SCALE GENOMIC DNA]</scope>
</reference>
<evidence type="ECO:0000256" key="5">
    <source>
        <dbReference type="ARBA" id="ARBA00022723"/>
    </source>
</evidence>
<evidence type="ECO:0000256" key="1">
    <source>
        <dbReference type="ARBA" id="ARBA00004125"/>
    </source>
</evidence>
<dbReference type="GO" id="GO:0098560">
    <property type="term" value="C:cytoplasmic side of late endosome membrane"/>
    <property type="evidence" value="ECO:0007669"/>
    <property type="project" value="TreeGrafter"/>
</dbReference>
<evidence type="ECO:0000256" key="3">
    <source>
        <dbReference type="ARBA" id="ARBA00004630"/>
    </source>
</evidence>
<dbReference type="InterPro" id="IPR037519">
    <property type="entry name" value="LITAF_fam"/>
</dbReference>
<keyword evidence="10" id="KW-1185">Reference proteome</keyword>
<evidence type="ECO:0000313" key="9">
    <source>
        <dbReference type="Ensembl" id="ENSSFAP00005004718.1"/>
    </source>
</evidence>
<reference evidence="9" key="2">
    <citation type="submission" date="2025-08" db="UniProtKB">
        <authorList>
            <consortium name="Ensembl"/>
        </authorList>
    </citation>
    <scope>IDENTIFICATION</scope>
</reference>
<feature type="domain" description="LITAF" evidence="8">
    <location>
        <begin position="254"/>
        <end position="338"/>
    </location>
</feature>
<evidence type="ECO:0000256" key="6">
    <source>
        <dbReference type="ARBA" id="ARBA00022833"/>
    </source>
</evidence>
<dbReference type="AlphaFoldDB" id="A0A672FEE1"/>
<evidence type="ECO:0000259" key="8">
    <source>
        <dbReference type="PROSITE" id="PS51837"/>
    </source>
</evidence>
<protein>
    <recommendedName>
        <fullName evidence="8">LITAF domain-containing protein</fullName>
    </recommendedName>
</protein>
<dbReference type="InParanoid" id="A0A672FEE1"/>
<accession>A0A672FEE1</accession>
<evidence type="ECO:0000256" key="7">
    <source>
        <dbReference type="ARBA" id="ARBA00023136"/>
    </source>
</evidence>
<dbReference type="Ensembl" id="ENSSFAT00005005013.1">
    <property type="protein sequence ID" value="ENSSFAP00005004718.1"/>
    <property type="gene ID" value="ENSSFAG00005003086.1"/>
</dbReference>
<evidence type="ECO:0000313" key="10">
    <source>
        <dbReference type="Proteomes" id="UP000472267"/>
    </source>
</evidence>
<evidence type="ECO:0000256" key="2">
    <source>
        <dbReference type="ARBA" id="ARBA00004414"/>
    </source>
</evidence>
<comment type="similarity">
    <text evidence="4">Belongs to the CDIP1/LITAF family.</text>
</comment>
<dbReference type="SMART" id="SM00714">
    <property type="entry name" value="LITAF"/>
    <property type="match status" value="1"/>
</dbReference>
<name>A0A672FEE1_SALFA</name>
<dbReference type="Pfam" id="PF10601">
    <property type="entry name" value="zf-LITAF-like"/>
    <property type="match status" value="1"/>
</dbReference>
<dbReference type="PANTHER" id="PTHR23292">
    <property type="entry name" value="LIPOPOLYSACCHARIDE-INDUCED TUMOR NECROSIS FACTOR-ALPHA FACTOR"/>
    <property type="match status" value="1"/>
</dbReference>
<dbReference type="Proteomes" id="UP000472267">
    <property type="component" value="Chromosome 4"/>
</dbReference>
<sequence>MSSSNSELEKISTQMNNLALQKQQLLERNKVLCFHEELRNRLNQQHTEESAHSQQEIDHIGEKLKQLSTKKTELQETFDNLCSAEDTKKEKEVVVEVGEETGAGVPGSGMNVFHVETPKIPDFPLSEPQISMSSSNSELEKISTQLDKLALQKQQLLERNKVLCFHEELRNRLNLQHTEKSAHSQQEIDHIGEKLKQLSAKKTELKKTFDNLCSAEDTKKEKEVVVEVDEEQEADAGVPGSGMNVFHVETPEIPAPAEVVDVENLPRRPCRSQCPECGQVILTETSASVSTDTWLLCVSAAAIGCVAGCCLIPFCFDRFKSVTHNCPMCRTSIKTTSWF</sequence>
<dbReference type="InterPro" id="IPR006629">
    <property type="entry name" value="LITAF"/>
</dbReference>
<keyword evidence="7" id="KW-0472">Membrane</keyword>
<dbReference type="PANTHER" id="PTHR23292:SF35">
    <property type="entry name" value="LITAF DOMAIN-CONTAINING PROTEIN"/>
    <property type="match status" value="1"/>
</dbReference>
<organism evidence="9 10">
    <name type="scientific">Salarias fasciatus</name>
    <name type="common">Jewelled blenny</name>
    <name type="synonym">Blennius fasciatus</name>
    <dbReference type="NCBI Taxonomy" id="181472"/>
    <lineage>
        <taxon>Eukaryota</taxon>
        <taxon>Metazoa</taxon>
        <taxon>Chordata</taxon>
        <taxon>Craniata</taxon>
        <taxon>Vertebrata</taxon>
        <taxon>Euteleostomi</taxon>
        <taxon>Actinopterygii</taxon>
        <taxon>Neopterygii</taxon>
        <taxon>Teleostei</taxon>
        <taxon>Neoteleostei</taxon>
        <taxon>Acanthomorphata</taxon>
        <taxon>Ovalentaria</taxon>
        <taxon>Blenniimorphae</taxon>
        <taxon>Blenniiformes</taxon>
        <taxon>Blennioidei</taxon>
        <taxon>Blenniidae</taxon>
        <taxon>Salariinae</taxon>
        <taxon>Salarias</taxon>
    </lineage>
</organism>
<evidence type="ECO:0000256" key="4">
    <source>
        <dbReference type="ARBA" id="ARBA00005975"/>
    </source>
</evidence>
<keyword evidence="5" id="KW-0479">Metal-binding</keyword>
<gene>
    <name evidence="9" type="primary">LOC115387383</name>
</gene>
<dbReference type="GO" id="GO:0005634">
    <property type="term" value="C:nucleus"/>
    <property type="evidence" value="ECO:0007669"/>
    <property type="project" value="TreeGrafter"/>
</dbReference>